<dbReference type="GO" id="GO:0005886">
    <property type="term" value="C:plasma membrane"/>
    <property type="evidence" value="ECO:0007669"/>
    <property type="project" value="UniProtKB-SubCell"/>
</dbReference>
<proteinExistence type="inferred from homology"/>
<comment type="subunit">
    <text evidence="12">Homooligomer; homooligomeric ring-shaped pore complex containing 27-28 subunits when inserted in the membrane.</text>
</comment>
<evidence type="ECO:0000256" key="1">
    <source>
        <dbReference type="ARBA" id="ARBA00004514"/>
    </source>
</evidence>
<keyword evidence="10" id="KW-0564">Palmitate</keyword>
<comment type="caution">
    <text evidence="15">The sequence shown here is derived from an EMBL/GenBank/DDBJ whole genome shotgun (WGS) entry which is preliminary data.</text>
</comment>
<evidence type="ECO:0000256" key="9">
    <source>
        <dbReference type="ARBA" id="ARBA00023136"/>
    </source>
</evidence>
<dbReference type="EMBL" id="VCEB01000012">
    <property type="protein sequence ID" value="KAB0371890.1"/>
    <property type="molecule type" value="Genomic_DNA"/>
</dbReference>
<evidence type="ECO:0000256" key="11">
    <source>
        <dbReference type="ARBA" id="ARBA00023288"/>
    </source>
</evidence>
<dbReference type="PANTHER" id="PTHR16399">
    <property type="entry name" value="GASDERMIN"/>
    <property type="match status" value="1"/>
</dbReference>
<dbReference type="AlphaFoldDB" id="A0A5N3XDZ5"/>
<evidence type="ECO:0000313" key="16">
    <source>
        <dbReference type="Proteomes" id="UP000326062"/>
    </source>
</evidence>
<dbReference type="Pfam" id="PF04598">
    <property type="entry name" value="Gasdermin"/>
    <property type="match status" value="1"/>
</dbReference>
<evidence type="ECO:0000259" key="13">
    <source>
        <dbReference type="Pfam" id="PF04598"/>
    </source>
</evidence>
<evidence type="ECO:0000256" key="2">
    <source>
        <dbReference type="ARBA" id="ARBA00004651"/>
    </source>
</evidence>
<dbReference type="Proteomes" id="UP000326062">
    <property type="component" value="Chromosome 12"/>
</dbReference>
<keyword evidence="11" id="KW-0449">Lipoprotein</keyword>
<evidence type="ECO:0000256" key="6">
    <source>
        <dbReference type="ARBA" id="ARBA00022490"/>
    </source>
</evidence>
<sequence>MTSLFEHTNKNLVKELGGKDLKPIQNPQSANKFCLLIDSILTDILEPSSSVPEPVVTGKFLLSDKMVQTEAAEVDVTAGLEVSASGKASQSYEYSLEVQSVTISARDWEDLQKRKVLDQEPPFLKQCRTRGDNLYVVTEVVQLINTTVLQDSSSVNGTGKLSIPWSFYVKSTGDRSGLKVRQRTLTLPQGTVMAYKRKQLVFQENGQAILLISHDDKRRTFPEDKFLSDTLYSPTHSFISHHENPHCSIHDPEPSAWSFSSTSCDLFPKISFSPPRPLPLCLLPPGPFSALGLPTFPAYYDSFILRVQTCRLQKCFWLADKWDGDFKSLQNEVSREMEAVAELPRDIRDALFHTILAKLKDQGALQDLTDMLDGNIWIHTGSFLSEMQENSRNVWLESRHIIYLLEALLVLSDIQHELLAWSMEKRILPQQQELVKSILEPNFLHPCNNPFTLDPKLLASLEEEGLAVTFGLLQECGLSVAPDNPKGTWDLEAKEPLSALYGSLLMLQQLAEA</sequence>
<keyword evidence="4" id="KW-1134">Transmembrane beta strand</keyword>
<keyword evidence="9" id="KW-0472">Membrane</keyword>
<evidence type="ECO:0000256" key="10">
    <source>
        <dbReference type="ARBA" id="ARBA00023139"/>
    </source>
</evidence>
<evidence type="ECO:0008006" key="17">
    <source>
        <dbReference type="Google" id="ProtNLM"/>
    </source>
</evidence>
<comment type="similarity">
    <text evidence="3">Belongs to the gasdermin family.</text>
</comment>
<dbReference type="GO" id="GO:0070269">
    <property type="term" value="P:pyroptotic inflammatory response"/>
    <property type="evidence" value="ECO:0007669"/>
    <property type="project" value="TreeGrafter"/>
</dbReference>
<dbReference type="GO" id="GO:0070273">
    <property type="term" value="F:phosphatidylinositol-4-phosphate binding"/>
    <property type="evidence" value="ECO:0007669"/>
    <property type="project" value="TreeGrafter"/>
</dbReference>
<organism evidence="15 16">
    <name type="scientific">Muntiacus reevesi</name>
    <name type="common">Reeves' muntjac</name>
    <name type="synonym">Cervus reevesi</name>
    <dbReference type="NCBI Taxonomy" id="9886"/>
    <lineage>
        <taxon>Eukaryota</taxon>
        <taxon>Metazoa</taxon>
        <taxon>Chordata</taxon>
        <taxon>Craniata</taxon>
        <taxon>Vertebrata</taxon>
        <taxon>Euteleostomi</taxon>
        <taxon>Mammalia</taxon>
        <taxon>Eutheria</taxon>
        <taxon>Laurasiatheria</taxon>
        <taxon>Artiodactyla</taxon>
        <taxon>Ruminantia</taxon>
        <taxon>Pecora</taxon>
        <taxon>Cervidae</taxon>
        <taxon>Muntiacinae</taxon>
        <taxon>Muntiacus</taxon>
    </lineage>
</organism>
<dbReference type="GO" id="GO:0005829">
    <property type="term" value="C:cytosol"/>
    <property type="evidence" value="ECO:0007669"/>
    <property type="project" value="UniProtKB-SubCell"/>
</dbReference>
<evidence type="ECO:0000256" key="12">
    <source>
        <dbReference type="ARBA" id="ARBA00038764"/>
    </source>
</evidence>
<dbReference type="GO" id="GO:0005546">
    <property type="term" value="F:phosphatidylinositol-4,5-bisphosphate binding"/>
    <property type="evidence" value="ECO:0007669"/>
    <property type="project" value="TreeGrafter"/>
</dbReference>
<dbReference type="GO" id="GO:0001786">
    <property type="term" value="F:phosphatidylserine binding"/>
    <property type="evidence" value="ECO:0007669"/>
    <property type="project" value="TreeGrafter"/>
</dbReference>
<dbReference type="InterPro" id="IPR040460">
    <property type="entry name" value="Gasdermin_pore"/>
</dbReference>
<feature type="domain" description="Gasdermin PUB" evidence="14">
    <location>
        <begin position="325"/>
        <end position="486"/>
    </location>
</feature>
<evidence type="ECO:0000256" key="5">
    <source>
        <dbReference type="ARBA" id="ARBA00022475"/>
    </source>
</evidence>
<dbReference type="InterPro" id="IPR041263">
    <property type="entry name" value="Gasdermin_PUB"/>
</dbReference>
<dbReference type="PANTHER" id="PTHR16399:SF21">
    <property type="entry name" value="GASDERMIN-C"/>
    <property type="match status" value="1"/>
</dbReference>
<dbReference type="Pfam" id="PF17708">
    <property type="entry name" value="Gasdermin_C"/>
    <property type="match status" value="1"/>
</dbReference>
<comment type="subcellular location">
    <subcellularLocation>
        <location evidence="2">Cell membrane</location>
        <topology evidence="2">Multi-pass membrane protein</topology>
    </subcellularLocation>
    <subcellularLocation>
        <location evidence="1">Cytoplasm</location>
        <location evidence="1">Cytosol</location>
    </subcellularLocation>
</comment>
<evidence type="ECO:0000259" key="14">
    <source>
        <dbReference type="Pfam" id="PF17708"/>
    </source>
</evidence>
<gene>
    <name evidence="15" type="ORF">FD755_016828</name>
</gene>
<keyword evidence="16" id="KW-1185">Reference proteome</keyword>
<accession>A0A5N3XDZ5</accession>
<evidence type="ECO:0000256" key="7">
    <source>
        <dbReference type="ARBA" id="ARBA00022590"/>
    </source>
</evidence>
<protein>
    <recommendedName>
        <fullName evidence="17">Gasdermin pore forming domain-containing protein</fullName>
    </recommendedName>
</protein>
<dbReference type="GO" id="GO:0042742">
    <property type="term" value="P:defense response to bacterium"/>
    <property type="evidence" value="ECO:0007669"/>
    <property type="project" value="TreeGrafter"/>
</dbReference>
<reference evidence="15 16" key="1">
    <citation type="submission" date="2019-06" db="EMBL/GenBank/DDBJ databases">
        <title>Discovery of a novel chromosome fission-fusion reversal in muntjac.</title>
        <authorList>
            <person name="Mudd A.B."/>
            <person name="Bredeson J.V."/>
            <person name="Baum R."/>
            <person name="Hockemeyer D."/>
            <person name="Rokhsar D.S."/>
        </authorList>
    </citation>
    <scope>NUCLEOTIDE SEQUENCE [LARGE SCALE GENOMIC DNA]</scope>
    <source>
        <strain evidence="15">UCam_UCB_Mr</strain>
        <tissue evidence="15">Fibroblast cell line</tissue>
    </source>
</reference>
<evidence type="ECO:0000256" key="3">
    <source>
        <dbReference type="ARBA" id="ARBA00009279"/>
    </source>
</evidence>
<feature type="domain" description="Gasdermin pore forming" evidence="13">
    <location>
        <begin position="37"/>
        <end position="223"/>
    </location>
</feature>
<dbReference type="InterPro" id="IPR007677">
    <property type="entry name" value="Gasdermin"/>
</dbReference>
<evidence type="ECO:0000256" key="4">
    <source>
        <dbReference type="ARBA" id="ARBA00022452"/>
    </source>
</evidence>
<keyword evidence="5" id="KW-1003">Cell membrane</keyword>
<keyword evidence="8" id="KW-0812">Transmembrane</keyword>
<dbReference type="GO" id="GO:0012501">
    <property type="term" value="P:programmed cell death"/>
    <property type="evidence" value="ECO:0007669"/>
    <property type="project" value="UniProtKB-KW"/>
</dbReference>
<keyword evidence="6" id="KW-0963">Cytoplasm</keyword>
<keyword evidence="7" id="KW-1210">Necrosis</keyword>
<evidence type="ECO:0000313" key="15">
    <source>
        <dbReference type="EMBL" id="KAB0371890.1"/>
    </source>
</evidence>
<evidence type="ECO:0000256" key="8">
    <source>
        <dbReference type="ARBA" id="ARBA00022692"/>
    </source>
</evidence>
<name>A0A5N3XDZ5_MUNRE</name>